<dbReference type="SMART" id="SM00987">
    <property type="entry name" value="UreE_C"/>
    <property type="match status" value="1"/>
</dbReference>
<feature type="region of interest" description="Disordered" evidence="12">
    <location>
        <begin position="1"/>
        <end position="66"/>
    </location>
</feature>
<dbReference type="NCBIfam" id="TIGR00758">
    <property type="entry name" value="UDG_fam4"/>
    <property type="match status" value="1"/>
</dbReference>
<evidence type="ECO:0000256" key="3">
    <source>
        <dbReference type="ARBA" id="ARBA00012030"/>
    </source>
</evidence>
<feature type="compositionally biased region" description="Basic and acidic residues" evidence="12">
    <location>
        <begin position="1"/>
        <end position="15"/>
    </location>
</feature>
<evidence type="ECO:0000313" key="15">
    <source>
        <dbReference type="Proteomes" id="UP000199556"/>
    </source>
</evidence>
<keyword evidence="7" id="KW-0227">DNA damage</keyword>
<dbReference type="STRING" id="195064.SAMN05421721_10587"/>
<evidence type="ECO:0000256" key="7">
    <source>
        <dbReference type="ARBA" id="ARBA00022763"/>
    </source>
</evidence>
<dbReference type="Proteomes" id="UP000199556">
    <property type="component" value="Unassembled WGS sequence"/>
</dbReference>
<dbReference type="CDD" id="cd10030">
    <property type="entry name" value="UDG-F4_TTUDGA_SPO1dp_like"/>
    <property type="match status" value="1"/>
</dbReference>
<dbReference type="SMART" id="SM00986">
    <property type="entry name" value="UDG"/>
    <property type="match status" value="1"/>
</dbReference>
<dbReference type="EC" id="3.2.2.27" evidence="3"/>
<organism evidence="14 15">
    <name type="scientific">Ectothiorhodospira mobilis</name>
    <dbReference type="NCBI Taxonomy" id="195064"/>
    <lineage>
        <taxon>Bacteria</taxon>
        <taxon>Pseudomonadati</taxon>
        <taxon>Pseudomonadota</taxon>
        <taxon>Gammaproteobacteria</taxon>
        <taxon>Chromatiales</taxon>
        <taxon>Ectothiorhodospiraceae</taxon>
        <taxon>Ectothiorhodospira</taxon>
    </lineage>
</organism>
<evidence type="ECO:0000256" key="2">
    <source>
        <dbReference type="ARBA" id="ARBA00006521"/>
    </source>
</evidence>
<dbReference type="Pfam" id="PF03167">
    <property type="entry name" value="UDG"/>
    <property type="match status" value="1"/>
</dbReference>
<dbReference type="GO" id="GO:0006281">
    <property type="term" value="P:DNA repair"/>
    <property type="evidence" value="ECO:0007669"/>
    <property type="project" value="UniProtKB-KW"/>
</dbReference>
<evidence type="ECO:0000256" key="11">
    <source>
        <dbReference type="ARBA" id="ARBA00023204"/>
    </source>
</evidence>
<proteinExistence type="inferred from homology"/>
<name>A0A1I4QR30_ECTMO</name>
<evidence type="ECO:0000313" key="14">
    <source>
        <dbReference type="EMBL" id="SFM42532.1"/>
    </source>
</evidence>
<keyword evidence="9" id="KW-0408">Iron</keyword>
<feature type="domain" description="Uracil-DNA glycosylase-like" evidence="13">
    <location>
        <begin position="101"/>
        <end position="248"/>
    </location>
</feature>
<dbReference type="SUPFAM" id="SSF52141">
    <property type="entry name" value="Uracil-DNA glycosylase-like"/>
    <property type="match status" value="1"/>
</dbReference>
<evidence type="ECO:0000256" key="1">
    <source>
        <dbReference type="ARBA" id="ARBA00001400"/>
    </source>
</evidence>
<keyword evidence="8" id="KW-0378">Hydrolase</keyword>
<keyword evidence="11" id="KW-0234">DNA repair</keyword>
<dbReference type="Gene3D" id="3.40.470.10">
    <property type="entry name" value="Uracil-DNA glycosylase-like domain"/>
    <property type="match status" value="1"/>
</dbReference>
<dbReference type="InterPro" id="IPR036895">
    <property type="entry name" value="Uracil-DNA_glycosylase-like_sf"/>
</dbReference>
<keyword evidence="10" id="KW-0411">Iron-sulfur</keyword>
<dbReference type="GO" id="GO:0004844">
    <property type="term" value="F:uracil DNA N-glycosylase activity"/>
    <property type="evidence" value="ECO:0007669"/>
    <property type="project" value="UniProtKB-EC"/>
</dbReference>
<dbReference type="InterPro" id="IPR051536">
    <property type="entry name" value="UDG_Type-4/5"/>
</dbReference>
<comment type="catalytic activity">
    <reaction evidence="1">
        <text>Hydrolyzes single-stranded DNA or mismatched double-stranded DNA and polynucleotides, releasing free uracil.</text>
        <dbReference type="EC" id="3.2.2.27"/>
    </reaction>
</comment>
<gene>
    <name evidence="14" type="ORF">SAMN05421721_10587</name>
</gene>
<evidence type="ECO:0000256" key="8">
    <source>
        <dbReference type="ARBA" id="ARBA00022801"/>
    </source>
</evidence>
<evidence type="ECO:0000256" key="12">
    <source>
        <dbReference type="SAM" id="MobiDB-lite"/>
    </source>
</evidence>
<evidence type="ECO:0000256" key="4">
    <source>
        <dbReference type="ARBA" id="ARBA00019403"/>
    </source>
</evidence>
<keyword evidence="6" id="KW-0479">Metal-binding</keyword>
<comment type="similarity">
    <text evidence="2">Belongs to the uracil-DNA glycosylase (UDG) superfamily. Type 4 (UDGa) family.</text>
</comment>
<keyword evidence="5" id="KW-0004">4Fe-4S</keyword>
<dbReference type="InterPro" id="IPR005122">
    <property type="entry name" value="Uracil-DNA_glycosylase-like"/>
</dbReference>
<dbReference type="EMBL" id="FOUO01000005">
    <property type="protein sequence ID" value="SFM42532.1"/>
    <property type="molecule type" value="Genomic_DNA"/>
</dbReference>
<reference evidence="14 15" key="1">
    <citation type="submission" date="2016-10" db="EMBL/GenBank/DDBJ databases">
        <authorList>
            <person name="de Groot N.N."/>
        </authorList>
    </citation>
    <scope>NUCLEOTIDE SEQUENCE [LARGE SCALE GENOMIC DNA]</scope>
    <source>
        <strain evidence="14 15">DSM 4180</strain>
    </source>
</reference>
<sequence length="265" mass="28481">MREGWVPPHPERNDAPPEAAVPGAVSPGEATPPSMSPAPGQGAAKATPDGRDVPDQHTASAGADAAAPDAVAQLDWADLQARVAACTLCPELARSRNHTVFGTGDPGARWMFIGEAPGAEEDRRGEPFVGRAGQLLDRMLAALGMDRGQGVYIANILKCRPPNNRDPRPEEAHACRPYLDRQIALVRPRVLVALGRVAAQNLLDTAEPLGRLRGRILDYRGTPLVVTYHPAYLLRKPQDKRKAWDDLCLARRAVQGEGAEPGERS</sequence>
<dbReference type="InterPro" id="IPR005273">
    <property type="entry name" value="Ura-DNA_glyco_family4"/>
</dbReference>
<dbReference type="AlphaFoldDB" id="A0A1I4QR30"/>
<evidence type="ECO:0000256" key="10">
    <source>
        <dbReference type="ARBA" id="ARBA00023014"/>
    </source>
</evidence>
<accession>A0A1I4QR30</accession>
<evidence type="ECO:0000256" key="5">
    <source>
        <dbReference type="ARBA" id="ARBA00022485"/>
    </source>
</evidence>
<dbReference type="PANTHER" id="PTHR33693:SF1">
    <property type="entry name" value="TYPE-4 URACIL-DNA GLYCOSYLASE"/>
    <property type="match status" value="1"/>
</dbReference>
<dbReference type="GO" id="GO:0051539">
    <property type="term" value="F:4 iron, 4 sulfur cluster binding"/>
    <property type="evidence" value="ECO:0007669"/>
    <property type="project" value="UniProtKB-KW"/>
</dbReference>
<keyword evidence="15" id="KW-1185">Reference proteome</keyword>
<evidence type="ECO:0000259" key="13">
    <source>
        <dbReference type="SMART" id="SM00986"/>
    </source>
</evidence>
<dbReference type="PANTHER" id="PTHR33693">
    <property type="entry name" value="TYPE-5 URACIL-DNA GLYCOSYLASE"/>
    <property type="match status" value="1"/>
</dbReference>
<evidence type="ECO:0000256" key="9">
    <source>
        <dbReference type="ARBA" id="ARBA00023004"/>
    </source>
</evidence>
<protein>
    <recommendedName>
        <fullName evidence="4">Type-4 uracil-DNA glycosylase</fullName>
        <ecNumber evidence="3">3.2.2.27</ecNumber>
    </recommendedName>
</protein>
<dbReference type="GO" id="GO:0046872">
    <property type="term" value="F:metal ion binding"/>
    <property type="evidence" value="ECO:0007669"/>
    <property type="project" value="UniProtKB-KW"/>
</dbReference>
<evidence type="ECO:0000256" key="6">
    <source>
        <dbReference type="ARBA" id="ARBA00022723"/>
    </source>
</evidence>